<sequence>MGTKSSKVRGRMERTLVSNLDAMLGSRGIDAEVERRWSRPLIRVRNPEQVGAAAAAAADTFGVVSARPAVTCEPTRERLLDVLTSLTAEHEPEESFAVRVSRAGPKDAHDFGSRELERVGGGVVENRTGASVDLDNPDVTYHVEAREGEAFVSTAERAGPGGLPLGTQGTAVALVSGGIDSPVAAWEVMKRGCVVAPVYVDLGDFGGPDHEARAVSTMRRLADFAPGFDVRPRVVSAGGLVSELAEEVGATRMLSLRRMMLRIGEAVAREIDAHAVVTGESLGQKSSQTGPNFAVTDAVTSLPVYRPLLTRDKPDIVAQARKIGTYDDSTLPVGCERVAPSRPETNAALEDVVDAEPEKLLRRAEKAARAARIVDID</sequence>
<proteinExistence type="inferred from homology"/>
<evidence type="ECO:0000256" key="5">
    <source>
        <dbReference type="ARBA" id="ARBA00022840"/>
    </source>
</evidence>
<gene>
    <name evidence="8" type="primary">thiI</name>
    <name evidence="10" type="ORF">AUR64_04980</name>
</gene>
<keyword evidence="6 8" id="KW-0694">RNA-binding</keyword>
<feature type="domain" description="THUMP" evidence="9">
    <location>
        <begin position="51"/>
        <end position="156"/>
    </location>
</feature>
<dbReference type="InterPro" id="IPR054173">
    <property type="entry name" value="ThiI_fer"/>
</dbReference>
<evidence type="ECO:0000256" key="1">
    <source>
        <dbReference type="ARBA" id="ARBA00022490"/>
    </source>
</evidence>
<evidence type="ECO:0000259" key="9">
    <source>
        <dbReference type="PROSITE" id="PS51165"/>
    </source>
</evidence>
<dbReference type="CDD" id="cd11716">
    <property type="entry name" value="THUMP_ThiI"/>
    <property type="match status" value="1"/>
</dbReference>
<organism evidence="10 11">
    <name type="scientific">Haloprofundus marisrubri</name>
    <dbReference type="NCBI Taxonomy" id="1514971"/>
    <lineage>
        <taxon>Archaea</taxon>
        <taxon>Methanobacteriati</taxon>
        <taxon>Methanobacteriota</taxon>
        <taxon>Stenosarchaea group</taxon>
        <taxon>Halobacteria</taxon>
        <taxon>Halobacteriales</taxon>
        <taxon>Haloferacaceae</taxon>
        <taxon>Haloprofundus</taxon>
    </lineage>
</organism>
<comment type="catalytic activity">
    <reaction evidence="8">
        <text>[ThiS sulfur-carrier protein]-C-terminal Gly-Gly-AMP + S-sulfanyl-L-cysteinyl-[cysteine desulfurase] + AH2 = [ThiS sulfur-carrier protein]-C-terminal-Gly-aminoethanethioate + L-cysteinyl-[cysteine desulfurase] + A + AMP + 2 H(+)</text>
        <dbReference type="Rhea" id="RHEA:43340"/>
        <dbReference type="Rhea" id="RHEA-COMP:12157"/>
        <dbReference type="Rhea" id="RHEA-COMP:12158"/>
        <dbReference type="Rhea" id="RHEA-COMP:12910"/>
        <dbReference type="Rhea" id="RHEA-COMP:19908"/>
        <dbReference type="ChEBI" id="CHEBI:13193"/>
        <dbReference type="ChEBI" id="CHEBI:15378"/>
        <dbReference type="ChEBI" id="CHEBI:17499"/>
        <dbReference type="ChEBI" id="CHEBI:29950"/>
        <dbReference type="ChEBI" id="CHEBI:61963"/>
        <dbReference type="ChEBI" id="CHEBI:90618"/>
        <dbReference type="ChEBI" id="CHEBI:232372"/>
        <dbReference type="ChEBI" id="CHEBI:456215"/>
    </reaction>
</comment>
<feature type="binding site" evidence="8">
    <location>
        <begin position="174"/>
        <end position="175"/>
    </location>
    <ligand>
        <name>ATP</name>
        <dbReference type="ChEBI" id="CHEBI:30616"/>
    </ligand>
</feature>
<keyword evidence="11" id="KW-1185">Reference proteome</keyword>
<dbReference type="InterPro" id="IPR020536">
    <property type="entry name" value="ThiI_AANH"/>
</dbReference>
<dbReference type="OrthoDB" id="372227at2157"/>
<dbReference type="Pfam" id="PF02568">
    <property type="entry name" value="ThiI"/>
    <property type="match status" value="1"/>
</dbReference>
<evidence type="ECO:0000256" key="2">
    <source>
        <dbReference type="ARBA" id="ARBA00022555"/>
    </source>
</evidence>
<protein>
    <recommendedName>
        <fullName evidence="8">Probable tRNA sulfurtransferase</fullName>
        <ecNumber evidence="8">2.8.1.4</ecNumber>
    </recommendedName>
    <alternativeName>
        <fullName evidence="8">Sulfur carrier protein ThiS sulfurtransferase</fullName>
    </alternativeName>
    <alternativeName>
        <fullName evidence="8">Thiamine biosynthesis protein ThiI</fullName>
    </alternativeName>
    <alternativeName>
        <fullName evidence="8">tRNA 4-thiouridine synthase</fullName>
    </alternativeName>
</protein>
<dbReference type="Pfam" id="PF02926">
    <property type="entry name" value="THUMP"/>
    <property type="match status" value="1"/>
</dbReference>
<keyword evidence="2 8" id="KW-0820">tRNA-binding</keyword>
<reference evidence="10 11" key="1">
    <citation type="submission" date="2015-12" db="EMBL/GenBank/DDBJ databases">
        <title>Haloprofundus marisrubri gen. nov., sp. nov., an extremely halophilic archaeon isolated from the Discovery deep brine-seawater interface in the Red Sea.</title>
        <authorList>
            <person name="Zhang G."/>
            <person name="Stingl U."/>
            <person name="Rashid M."/>
        </authorList>
    </citation>
    <scope>NUCLEOTIDE SEQUENCE [LARGE SCALE GENOMIC DNA]</scope>
    <source>
        <strain evidence="10 11">SB9</strain>
    </source>
</reference>
<dbReference type="Proteomes" id="UP000054387">
    <property type="component" value="Unassembled WGS sequence"/>
</dbReference>
<dbReference type="EC" id="2.8.1.4" evidence="8"/>
<accession>A0A0W1RD00</accession>
<dbReference type="STRING" id="1514971.AUR64_04980"/>
<comment type="function">
    <text evidence="8">Catalyzes the ATP-dependent transfer of a sulfur to tRNA to produce 4-thiouridine in position 8 of tRNAs, which functions as a near-UV photosensor. Also catalyzes the transfer of sulfur to the sulfur carrier protein ThiS, forming ThiS-thiocarboxylate. This is a step in the synthesis of thiazole, in the thiamine biosynthesis pathway. The sulfur is donated as persulfide by IscS.</text>
</comment>
<dbReference type="PANTHER" id="PTHR43209:SF1">
    <property type="entry name" value="TRNA SULFURTRANSFERASE"/>
    <property type="match status" value="1"/>
</dbReference>
<comment type="similarity">
    <text evidence="8">Belongs to the ThiI family.</text>
</comment>
<dbReference type="Gene3D" id="3.40.50.620">
    <property type="entry name" value="HUPs"/>
    <property type="match status" value="1"/>
</dbReference>
<name>A0A0W1RD00_9EURY</name>
<dbReference type="GO" id="GO:0000049">
    <property type="term" value="F:tRNA binding"/>
    <property type="evidence" value="ECO:0007669"/>
    <property type="project" value="UniProtKB-UniRule"/>
</dbReference>
<dbReference type="GO" id="GO:0009228">
    <property type="term" value="P:thiamine biosynthetic process"/>
    <property type="evidence" value="ECO:0007669"/>
    <property type="project" value="UniProtKB-KW"/>
</dbReference>
<comment type="caution">
    <text evidence="8">Lacks conserved residue(s) required for the propagation of feature annotation.</text>
</comment>
<dbReference type="GO" id="GO:0005524">
    <property type="term" value="F:ATP binding"/>
    <property type="evidence" value="ECO:0007669"/>
    <property type="project" value="UniProtKB-UniRule"/>
</dbReference>
<evidence type="ECO:0000313" key="10">
    <source>
        <dbReference type="EMBL" id="KTG11310.1"/>
    </source>
</evidence>
<dbReference type="PROSITE" id="PS51165">
    <property type="entry name" value="THUMP"/>
    <property type="match status" value="1"/>
</dbReference>
<keyword evidence="7 8" id="KW-0784">Thiamine biosynthesis</keyword>
<dbReference type="UniPathway" id="UPA00060"/>
<dbReference type="GO" id="GO:0052837">
    <property type="term" value="P:thiazole biosynthetic process"/>
    <property type="evidence" value="ECO:0007669"/>
    <property type="project" value="TreeGrafter"/>
</dbReference>
<feature type="binding site" evidence="8">
    <location>
        <position position="279"/>
    </location>
    <ligand>
        <name>ATP</name>
        <dbReference type="ChEBI" id="CHEBI:30616"/>
    </ligand>
</feature>
<comment type="catalytic activity">
    <reaction evidence="8">
        <text>[ThiI sulfur-carrier protein]-S-sulfanyl-L-cysteine + a uridine in tRNA + 2 reduced [2Fe-2S]-[ferredoxin] + ATP + H(+) = [ThiI sulfur-carrier protein]-L-cysteine + a 4-thiouridine in tRNA + 2 oxidized [2Fe-2S]-[ferredoxin] + AMP + diphosphate</text>
        <dbReference type="Rhea" id="RHEA:24176"/>
        <dbReference type="Rhea" id="RHEA-COMP:10000"/>
        <dbReference type="Rhea" id="RHEA-COMP:10001"/>
        <dbReference type="Rhea" id="RHEA-COMP:13337"/>
        <dbReference type="Rhea" id="RHEA-COMP:13338"/>
        <dbReference type="Rhea" id="RHEA-COMP:13339"/>
        <dbReference type="Rhea" id="RHEA-COMP:13340"/>
        <dbReference type="ChEBI" id="CHEBI:15378"/>
        <dbReference type="ChEBI" id="CHEBI:29950"/>
        <dbReference type="ChEBI" id="CHEBI:30616"/>
        <dbReference type="ChEBI" id="CHEBI:33019"/>
        <dbReference type="ChEBI" id="CHEBI:33737"/>
        <dbReference type="ChEBI" id="CHEBI:33738"/>
        <dbReference type="ChEBI" id="CHEBI:61963"/>
        <dbReference type="ChEBI" id="CHEBI:65315"/>
        <dbReference type="ChEBI" id="CHEBI:136798"/>
        <dbReference type="ChEBI" id="CHEBI:456215"/>
        <dbReference type="EC" id="2.8.1.4"/>
    </reaction>
</comment>
<dbReference type="Pfam" id="PF22025">
    <property type="entry name" value="ThiI_fer"/>
    <property type="match status" value="1"/>
</dbReference>
<dbReference type="SUPFAM" id="SSF52402">
    <property type="entry name" value="Adenine nucleotide alpha hydrolases-like"/>
    <property type="match status" value="1"/>
</dbReference>
<feature type="binding site" evidence="8">
    <location>
        <position position="288"/>
    </location>
    <ligand>
        <name>ATP</name>
        <dbReference type="ChEBI" id="CHEBI:30616"/>
    </ligand>
</feature>
<dbReference type="HAMAP" id="MF_00021">
    <property type="entry name" value="ThiI"/>
    <property type="match status" value="1"/>
</dbReference>
<comment type="pathway">
    <text evidence="8">Cofactor biosynthesis; thiamine diphosphate biosynthesis.</text>
</comment>
<dbReference type="InterPro" id="IPR004114">
    <property type="entry name" value="THUMP_dom"/>
</dbReference>
<comment type="caution">
    <text evidence="10">The sequence shown here is derived from an EMBL/GenBank/DDBJ whole genome shotgun (WGS) entry which is preliminary data.</text>
</comment>
<keyword evidence="1 8" id="KW-0963">Cytoplasm</keyword>
<dbReference type="GO" id="GO:0005829">
    <property type="term" value="C:cytosol"/>
    <property type="evidence" value="ECO:0007669"/>
    <property type="project" value="TreeGrafter"/>
</dbReference>
<dbReference type="InterPro" id="IPR049962">
    <property type="entry name" value="THUMP_ThiI"/>
</dbReference>
<dbReference type="GO" id="GO:0004810">
    <property type="term" value="F:CCA tRNA nucleotidyltransferase activity"/>
    <property type="evidence" value="ECO:0007669"/>
    <property type="project" value="InterPro"/>
</dbReference>
<evidence type="ECO:0000256" key="6">
    <source>
        <dbReference type="ARBA" id="ARBA00022884"/>
    </source>
</evidence>
<evidence type="ECO:0000256" key="8">
    <source>
        <dbReference type="HAMAP-Rule" id="MF_00021"/>
    </source>
</evidence>
<dbReference type="InterPro" id="IPR050102">
    <property type="entry name" value="tRNA_sulfurtransferase_ThiI"/>
</dbReference>
<keyword evidence="5 8" id="KW-0067">ATP-binding</keyword>
<dbReference type="EMBL" id="LOPU01000011">
    <property type="protein sequence ID" value="KTG11310.1"/>
    <property type="molecule type" value="Genomic_DNA"/>
</dbReference>
<dbReference type="GO" id="GO:0140741">
    <property type="term" value="F:tRNA-uracil-4 sulfurtransferase activity"/>
    <property type="evidence" value="ECO:0007669"/>
    <property type="project" value="UniProtKB-EC"/>
</dbReference>
<dbReference type="PANTHER" id="PTHR43209">
    <property type="entry name" value="TRNA SULFURTRANSFERASE"/>
    <property type="match status" value="1"/>
</dbReference>
<evidence type="ECO:0000256" key="4">
    <source>
        <dbReference type="ARBA" id="ARBA00022741"/>
    </source>
</evidence>
<dbReference type="AlphaFoldDB" id="A0A0W1RD00"/>
<dbReference type="SMART" id="SM00981">
    <property type="entry name" value="THUMP"/>
    <property type="match status" value="1"/>
</dbReference>
<evidence type="ECO:0000313" key="11">
    <source>
        <dbReference type="Proteomes" id="UP000054387"/>
    </source>
</evidence>
<dbReference type="InterPro" id="IPR014729">
    <property type="entry name" value="Rossmann-like_a/b/a_fold"/>
</dbReference>
<keyword evidence="3 8" id="KW-0808">Transferase</keyword>
<comment type="subcellular location">
    <subcellularLocation>
        <location evidence="8">Cytoplasm</location>
    </subcellularLocation>
</comment>
<feature type="binding site" evidence="8">
    <location>
        <position position="257"/>
    </location>
    <ligand>
        <name>ATP</name>
        <dbReference type="ChEBI" id="CHEBI:30616"/>
    </ligand>
</feature>
<evidence type="ECO:0000256" key="7">
    <source>
        <dbReference type="ARBA" id="ARBA00022977"/>
    </source>
</evidence>
<dbReference type="InterPro" id="IPR003720">
    <property type="entry name" value="tRNA_STrfase"/>
</dbReference>
<dbReference type="GO" id="GO:0002937">
    <property type="term" value="P:tRNA 4-thiouridine biosynthesis"/>
    <property type="evidence" value="ECO:0007669"/>
    <property type="project" value="TreeGrafter"/>
</dbReference>
<evidence type="ECO:0000256" key="3">
    <source>
        <dbReference type="ARBA" id="ARBA00022679"/>
    </source>
</evidence>
<dbReference type="GO" id="GO:0009229">
    <property type="term" value="P:thiamine diphosphate biosynthetic process"/>
    <property type="evidence" value="ECO:0007669"/>
    <property type="project" value="UniProtKB-UniRule"/>
</dbReference>
<dbReference type="Gene3D" id="3.30.2130.30">
    <property type="match status" value="1"/>
</dbReference>
<keyword evidence="4 8" id="KW-0547">Nucleotide-binding</keyword>
<dbReference type="SUPFAM" id="SSF143437">
    <property type="entry name" value="THUMP domain-like"/>
    <property type="match status" value="1"/>
</dbReference>